<evidence type="ECO:0000256" key="1">
    <source>
        <dbReference type="SAM" id="MobiDB-lite"/>
    </source>
</evidence>
<keyword evidence="3" id="KW-1185">Reference proteome</keyword>
<reference evidence="2" key="1">
    <citation type="submission" date="2017-07" db="EMBL/GenBank/DDBJ databases">
        <title>Taro Niue Genome Assembly and Annotation.</title>
        <authorList>
            <person name="Atibalentja N."/>
            <person name="Keating K."/>
            <person name="Fields C.J."/>
        </authorList>
    </citation>
    <scope>NUCLEOTIDE SEQUENCE</scope>
    <source>
        <strain evidence="2">Niue_2</strain>
        <tissue evidence="2">Leaf</tissue>
    </source>
</reference>
<protein>
    <submittedName>
        <fullName evidence="2">Uncharacterized protein</fullName>
    </submittedName>
</protein>
<feature type="region of interest" description="Disordered" evidence="1">
    <location>
        <begin position="33"/>
        <end position="70"/>
    </location>
</feature>
<dbReference type="Proteomes" id="UP000652761">
    <property type="component" value="Unassembled WGS sequence"/>
</dbReference>
<evidence type="ECO:0000313" key="2">
    <source>
        <dbReference type="EMBL" id="MQL78710.1"/>
    </source>
</evidence>
<sequence>MPTPSLASAGTHVQVADEEEHELLLLKPSSLRFPASKHDLSNPRGRPMGREGLFKGGATLTPTGNSTKKQ</sequence>
<dbReference type="EMBL" id="NMUH01000414">
    <property type="protein sequence ID" value="MQL78710.1"/>
    <property type="molecule type" value="Genomic_DNA"/>
</dbReference>
<feature type="compositionally biased region" description="Polar residues" evidence="1">
    <location>
        <begin position="60"/>
        <end position="70"/>
    </location>
</feature>
<name>A0A843U9T2_COLES</name>
<dbReference type="AlphaFoldDB" id="A0A843U9T2"/>
<organism evidence="2 3">
    <name type="scientific">Colocasia esculenta</name>
    <name type="common">Wild taro</name>
    <name type="synonym">Arum esculentum</name>
    <dbReference type="NCBI Taxonomy" id="4460"/>
    <lineage>
        <taxon>Eukaryota</taxon>
        <taxon>Viridiplantae</taxon>
        <taxon>Streptophyta</taxon>
        <taxon>Embryophyta</taxon>
        <taxon>Tracheophyta</taxon>
        <taxon>Spermatophyta</taxon>
        <taxon>Magnoliopsida</taxon>
        <taxon>Liliopsida</taxon>
        <taxon>Araceae</taxon>
        <taxon>Aroideae</taxon>
        <taxon>Colocasieae</taxon>
        <taxon>Colocasia</taxon>
    </lineage>
</organism>
<comment type="caution">
    <text evidence="2">The sequence shown here is derived from an EMBL/GenBank/DDBJ whole genome shotgun (WGS) entry which is preliminary data.</text>
</comment>
<accession>A0A843U9T2</accession>
<evidence type="ECO:0000313" key="3">
    <source>
        <dbReference type="Proteomes" id="UP000652761"/>
    </source>
</evidence>
<proteinExistence type="predicted"/>
<gene>
    <name evidence="2" type="ORF">Taro_011145</name>
</gene>